<dbReference type="AlphaFoldDB" id="A0A6F8Y942"/>
<dbReference type="KEGG" id="pfla:Pflav_090540"/>
<keyword evidence="2" id="KW-1185">Reference proteome</keyword>
<protein>
    <submittedName>
        <fullName evidence="1">Alkaline phosphatase family protein</fullName>
    </submittedName>
</protein>
<dbReference type="EMBL" id="AP022870">
    <property type="protein sequence ID" value="BCB82644.1"/>
    <property type="molecule type" value="Genomic_DNA"/>
</dbReference>
<dbReference type="RefSeq" id="WP_173042107.1">
    <property type="nucleotide sequence ID" value="NZ_AP022870.1"/>
</dbReference>
<evidence type="ECO:0000313" key="2">
    <source>
        <dbReference type="Proteomes" id="UP000502508"/>
    </source>
</evidence>
<dbReference type="PANTHER" id="PTHR10151:SF120">
    <property type="entry name" value="BIS(5'-ADENOSYL)-TRIPHOSPHATASE"/>
    <property type="match status" value="1"/>
</dbReference>
<dbReference type="Proteomes" id="UP000502508">
    <property type="component" value="Chromosome"/>
</dbReference>
<organism evidence="1 2">
    <name type="scientific">Phytohabitans flavus</name>
    <dbReference type="NCBI Taxonomy" id="1076124"/>
    <lineage>
        <taxon>Bacteria</taxon>
        <taxon>Bacillati</taxon>
        <taxon>Actinomycetota</taxon>
        <taxon>Actinomycetes</taxon>
        <taxon>Micromonosporales</taxon>
        <taxon>Micromonosporaceae</taxon>
    </lineage>
</organism>
<reference evidence="1 2" key="1">
    <citation type="submission" date="2020-03" db="EMBL/GenBank/DDBJ databases">
        <title>Whole genome shotgun sequence of Phytohabitans flavus NBRC 107702.</title>
        <authorList>
            <person name="Komaki H."/>
            <person name="Tamura T."/>
        </authorList>
    </citation>
    <scope>NUCLEOTIDE SEQUENCE [LARGE SCALE GENOMIC DNA]</scope>
    <source>
        <strain evidence="1 2">NBRC 107702</strain>
    </source>
</reference>
<dbReference type="InterPro" id="IPR002591">
    <property type="entry name" value="Phosphodiest/P_Trfase"/>
</dbReference>
<dbReference type="SUPFAM" id="SSF53649">
    <property type="entry name" value="Alkaline phosphatase-like"/>
    <property type="match status" value="1"/>
</dbReference>
<proteinExistence type="predicted"/>
<accession>A0A6F8Y942</accession>
<dbReference type="Gene3D" id="3.40.720.10">
    <property type="entry name" value="Alkaline Phosphatase, subunit A"/>
    <property type="match status" value="1"/>
</dbReference>
<dbReference type="InterPro" id="IPR017850">
    <property type="entry name" value="Alkaline_phosphatase_core_sf"/>
</dbReference>
<name>A0A6F8Y942_9ACTN</name>
<evidence type="ECO:0000313" key="1">
    <source>
        <dbReference type="EMBL" id="BCB82644.1"/>
    </source>
</evidence>
<sequence length="383" mass="40050">MSPGPLDIVRPAYGRASLTELLPSALAVLGVPAAPDALGLTARLDGVRRIAVLVVDGLGSYQIPLATPHAPTLADVTPVITDLTSVFPSTTPAGLTSIGAGAAPGAHGLLAFTVNVPGTDRVLNHTQWWDDPDPEVWQPVPSRLAVARAAGVAVTMVSRPEYAGTGLTLAAWRGGDYRAAPDVDALVAGMLDGLADGRRALVVGYHPTVDMAGHRFGVDSPEWRAAISEFDGLLARLVEGLPADTALLVTADHGQLDVPGEGRYDVDADPRLSAGLRLVAGEPRVRYLHTLRGARDDVVAAWREVLGGDAWVAPREEVVEAGWFGPVPEAHLGRIGDVVVISHGLSAVLATAREPETVAKLVAYHGSYTATEMMVPLIVVRAV</sequence>
<dbReference type="PANTHER" id="PTHR10151">
    <property type="entry name" value="ECTONUCLEOTIDE PYROPHOSPHATASE/PHOSPHODIESTERASE"/>
    <property type="match status" value="1"/>
</dbReference>
<gene>
    <name evidence="1" type="ORF">Pflav_090540</name>
</gene>
<dbReference type="Pfam" id="PF01663">
    <property type="entry name" value="Phosphodiest"/>
    <property type="match status" value="1"/>
</dbReference>
<reference evidence="1 2" key="2">
    <citation type="submission" date="2020-03" db="EMBL/GenBank/DDBJ databases">
        <authorList>
            <person name="Ichikawa N."/>
            <person name="Kimura A."/>
            <person name="Kitahashi Y."/>
            <person name="Uohara A."/>
        </authorList>
    </citation>
    <scope>NUCLEOTIDE SEQUENCE [LARGE SCALE GENOMIC DNA]</scope>
    <source>
        <strain evidence="1 2">NBRC 107702</strain>
    </source>
</reference>
<dbReference type="GO" id="GO:0016787">
    <property type="term" value="F:hydrolase activity"/>
    <property type="evidence" value="ECO:0007669"/>
    <property type="project" value="UniProtKB-ARBA"/>
</dbReference>